<dbReference type="Gene3D" id="1.10.10.10">
    <property type="entry name" value="Winged helix-like DNA-binding domain superfamily/Winged helix DNA-binding domain"/>
    <property type="match status" value="1"/>
</dbReference>
<comment type="caution">
    <text evidence="2">The sequence shown here is derived from an EMBL/GenBank/DDBJ whole genome shotgun (WGS) entry which is preliminary data.</text>
</comment>
<gene>
    <name evidence="2" type="ORF">IAA45_09245</name>
</gene>
<dbReference type="EMBL" id="DXEX01000198">
    <property type="protein sequence ID" value="HIX59883.1"/>
    <property type="molecule type" value="Genomic_DNA"/>
</dbReference>
<evidence type="ECO:0000259" key="1">
    <source>
        <dbReference type="Pfam" id="PF08769"/>
    </source>
</evidence>
<keyword evidence="2" id="KW-0648">Protein biosynthesis</keyword>
<reference evidence="2" key="2">
    <citation type="submission" date="2021-04" db="EMBL/GenBank/DDBJ databases">
        <authorList>
            <person name="Gilroy R."/>
        </authorList>
    </citation>
    <scope>NUCLEOTIDE SEQUENCE</scope>
    <source>
        <strain evidence="2">ChiSjej1B19-8411</strain>
    </source>
</reference>
<dbReference type="GO" id="GO:0042173">
    <property type="term" value="P:regulation of sporulation resulting in formation of a cellular spore"/>
    <property type="evidence" value="ECO:0007669"/>
    <property type="project" value="InterPro"/>
</dbReference>
<dbReference type="Pfam" id="PF08769">
    <property type="entry name" value="Spo0A_C"/>
    <property type="match status" value="1"/>
</dbReference>
<dbReference type="AlphaFoldDB" id="A0A9D1WIW0"/>
<feature type="domain" description="Sporulation initiation factor Spo0A C-terminal" evidence="1">
    <location>
        <begin position="5"/>
        <end position="101"/>
    </location>
</feature>
<protein>
    <submittedName>
        <fullName evidence="2">Sporulation initiation factor Spo0A C-terminal domain-containing protein</fullName>
    </submittedName>
</protein>
<proteinExistence type="predicted"/>
<sequence>MRTKDLVKLLGVNLKVKGFYYVVSAIDLARAFPEESILITKDVYPRVASKFQTTSTGVEHAIRTAVNTAWINNKEMLDKIAGYKLFYRPSNKEFIMMTASYLNELDFLKKNSSTILNKR</sequence>
<dbReference type="GO" id="GO:0003743">
    <property type="term" value="F:translation initiation factor activity"/>
    <property type="evidence" value="ECO:0007669"/>
    <property type="project" value="UniProtKB-KW"/>
</dbReference>
<dbReference type="SUPFAM" id="SSF46894">
    <property type="entry name" value="C-terminal effector domain of the bipartite response regulators"/>
    <property type="match status" value="1"/>
</dbReference>
<dbReference type="InterPro" id="IPR016032">
    <property type="entry name" value="Sig_transdc_resp-reg_C-effctor"/>
</dbReference>
<organism evidence="2 3">
    <name type="scientific">Candidatus Blautia gallistercoris</name>
    <dbReference type="NCBI Taxonomy" id="2838490"/>
    <lineage>
        <taxon>Bacteria</taxon>
        <taxon>Bacillati</taxon>
        <taxon>Bacillota</taxon>
        <taxon>Clostridia</taxon>
        <taxon>Lachnospirales</taxon>
        <taxon>Lachnospiraceae</taxon>
        <taxon>Blautia</taxon>
    </lineage>
</organism>
<evidence type="ECO:0000313" key="3">
    <source>
        <dbReference type="Proteomes" id="UP000886817"/>
    </source>
</evidence>
<accession>A0A9D1WIW0</accession>
<evidence type="ECO:0000313" key="2">
    <source>
        <dbReference type="EMBL" id="HIX59883.1"/>
    </source>
</evidence>
<dbReference type="GO" id="GO:0005737">
    <property type="term" value="C:cytoplasm"/>
    <property type="evidence" value="ECO:0007669"/>
    <property type="project" value="InterPro"/>
</dbReference>
<dbReference type="GO" id="GO:0003677">
    <property type="term" value="F:DNA binding"/>
    <property type="evidence" value="ECO:0007669"/>
    <property type="project" value="InterPro"/>
</dbReference>
<dbReference type="InterPro" id="IPR014879">
    <property type="entry name" value="Spo0A_C"/>
</dbReference>
<dbReference type="InterPro" id="IPR036388">
    <property type="entry name" value="WH-like_DNA-bd_sf"/>
</dbReference>
<dbReference type="GO" id="GO:0003700">
    <property type="term" value="F:DNA-binding transcription factor activity"/>
    <property type="evidence" value="ECO:0007669"/>
    <property type="project" value="InterPro"/>
</dbReference>
<dbReference type="Proteomes" id="UP000886817">
    <property type="component" value="Unassembled WGS sequence"/>
</dbReference>
<keyword evidence="2" id="KW-0396">Initiation factor</keyword>
<reference evidence="2" key="1">
    <citation type="journal article" date="2021" name="PeerJ">
        <title>Extensive microbial diversity within the chicken gut microbiome revealed by metagenomics and culture.</title>
        <authorList>
            <person name="Gilroy R."/>
            <person name="Ravi A."/>
            <person name="Getino M."/>
            <person name="Pursley I."/>
            <person name="Horton D.L."/>
            <person name="Alikhan N.F."/>
            <person name="Baker D."/>
            <person name="Gharbi K."/>
            <person name="Hall N."/>
            <person name="Watson M."/>
            <person name="Adriaenssens E.M."/>
            <person name="Foster-Nyarko E."/>
            <person name="Jarju S."/>
            <person name="Secka A."/>
            <person name="Antonio M."/>
            <person name="Oren A."/>
            <person name="Chaudhuri R.R."/>
            <person name="La Ragione R."/>
            <person name="Hildebrand F."/>
            <person name="Pallen M.J."/>
        </authorList>
    </citation>
    <scope>NUCLEOTIDE SEQUENCE</scope>
    <source>
        <strain evidence="2">ChiSjej1B19-8411</strain>
    </source>
</reference>
<dbReference type="GO" id="GO:0005509">
    <property type="term" value="F:calcium ion binding"/>
    <property type="evidence" value="ECO:0007669"/>
    <property type="project" value="InterPro"/>
</dbReference>
<name>A0A9D1WIW0_9FIRM</name>